<gene>
    <name evidence="2" type="ORF">OJF2_14560</name>
</gene>
<dbReference type="GO" id="GO:0016887">
    <property type="term" value="F:ATP hydrolysis activity"/>
    <property type="evidence" value="ECO:0007669"/>
    <property type="project" value="InterPro"/>
</dbReference>
<protein>
    <submittedName>
        <fullName evidence="2">Recombination protein F</fullName>
    </submittedName>
</protein>
<dbReference type="Proteomes" id="UP000324233">
    <property type="component" value="Chromosome"/>
</dbReference>
<accession>A0A5B9VY49</accession>
<feature type="domain" description="ATPase AAA-type core" evidence="1">
    <location>
        <begin position="45"/>
        <end position="89"/>
    </location>
</feature>
<name>A0A5B9VY49_9BACT</name>
<reference evidence="2 3" key="1">
    <citation type="submission" date="2019-08" db="EMBL/GenBank/DDBJ databases">
        <title>Deep-cultivation of Planctomycetes and their phenomic and genomic characterization uncovers novel biology.</title>
        <authorList>
            <person name="Wiegand S."/>
            <person name="Jogler M."/>
            <person name="Boedeker C."/>
            <person name="Pinto D."/>
            <person name="Vollmers J."/>
            <person name="Rivas-Marin E."/>
            <person name="Kohn T."/>
            <person name="Peeters S.H."/>
            <person name="Heuer A."/>
            <person name="Rast P."/>
            <person name="Oberbeckmann S."/>
            <person name="Bunk B."/>
            <person name="Jeske O."/>
            <person name="Meyerdierks A."/>
            <person name="Storesund J.E."/>
            <person name="Kallscheuer N."/>
            <person name="Luecker S."/>
            <person name="Lage O.M."/>
            <person name="Pohl T."/>
            <person name="Merkel B.J."/>
            <person name="Hornburger P."/>
            <person name="Mueller R.-W."/>
            <person name="Bruemmer F."/>
            <person name="Labrenz M."/>
            <person name="Spormann A.M."/>
            <person name="Op den Camp H."/>
            <person name="Overmann J."/>
            <person name="Amann R."/>
            <person name="Jetten M.S.M."/>
            <person name="Mascher T."/>
            <person name="Medema M.H."/>
            <person name="Devos D.P."/>
            <person name="Kaster A.-K."/>
            <person name="Ovreas L."/>
            <person name="Rohde M."/>
            <person name="Galperin M.Y."/>
            <person name="Jogler C."/>
        </authorList>
    </citation>
    <scope>NUCLEOTIDE SEQUENCE [LARGE SCALE GENOMIC DNA]</scope>
    <source>
        <strain evidence="2 3">OJF2</strain>
    </source>
</reference>
<dbReference type="InterPro" id="IPR014555">
    <property type="entry name" value="RecF-like"/>
</dbReference>
<dbReference type="PANTHER" id="PTHR32182:SF22">
    <property type="entry name" value="ATP-DEPENDENT ENDONUCLEASE, OLD FAMILY-RELATED"/>
    <property type="match status" value="1"/>
</dbReference>
<dbReference type="Gene3D" id="3.40.50.300">
    <property type="entry name" value="P-loop containing nucleotide triphosphate hydrolases"/>
    <property type="match status" value="1"/>
</dbReference>
<keyword evidence="3" id="KW-1185">Reference proteome</keyword>
<sequence length="385" mass="43011">MTAVDQESENARPQPADPPVLLDHITIEGYRSIRSLDAVELRPRNVLIGANGSGKSNFLSVFSFLRSIRQGKLASYTERAGGAERILHFGSKVTSSMRFALTFKGGVNGYHASLSPTSEDRFYVHDEFCSLWNRKTHASPHTDRLHGTGGEAGISGQQARVARWVQGHLDSWQKYHFHDTGDSSPMRKTASVNDNRSLRPDASNLAAYLYFLKTSAPSSYQLIRKTVQRAAPFFDDFHLEPLRLNDQTIRLEWIHKSSDQYFDAASLSDGTLRFICLSTLFAQPMEHRPSMIIVDEPELGLHPSAITLLASLIKSASRETQVIVSTQSALLLDHFEPEDVLVADLEDGATTLHRLDSNELAEWLEDYSLGQLWEKNQFGGRPGRG</sequence>
<dbReference type="EMBL" id="CP042997">
    <property type="protein sequence ID" value="QEH32964.1"/>
    <property type="molecule type" value="Genomic_DNA"/>
</dbReference>
<evidence type="ECO:0000259" key="1">
    <source>
        <dbReference type="Pfam" id="PF13304"/>
    </source>
</evidence>
<proteinExistence type="predicted"/>
<dbReference type="AlphaFoldDB" id="A0A5B9VY49"/>
<dbReference type="GO" id="GO:0005524">
    <property type="term" value="F:ATP binding"/>
    <property type="evidence" value="ECO:0007669"/>
    <property type="project" value="InterPro"/>
</dbReference>
<dbReference type="SUPFAM" id="SSF52540">
    <property type="entry name" value="P-loop containing nucleoside triphosphate hydrolases"/>
    <property type="match status" value="1"/>
</dbReference>
<dbReference type="RefSeq" id="WP_210420442.1">
    <property type="nucleotide sequence ID" value="NZ_CP042997.1"/>
</dbReference>
<organism evidence="2 3">
    <name type="scientific">Aquisphaera giovannonii</name>
    <dbReference type="NCBI Taxonomy" id="406548"/>
    <lineage>
        <taxon>Bacteria</taxon>
        <taxon>Pseudomonadati</taxon>
        <taxon>Planctomycetota</taxon>
        <taxon>Planctomycetia</taxon>
        <taxon>Isosphaerales</taxon>
        <taxon>Isosphaeraceae</taxon>
        <taxon>Aquisphaera</taxon>
    </lineage>
</organism>
<feature type="domain" description="ATPase AAA-type core" evidence="1">
    <location>
        <begin position="192"/>
        <end position="333"/>
    </location>
</feature>
<dbReference type="PIRSF" id="PIRSF029347">
    <property type="entry name" value="RecF"/>
    <property type="match status" value="1"/>
</dbReference>
<dbReference type="KEGG" id="agv:OJF2_14560"/>
<evidence type="ECO:0000313" key="2">
    <source>
        <dbReference type="EMBL" id="QEH32964.1"/>
    </source>
</evidence>
<dbReference type="Pfam" id="PF13304">
    <property type="entry name" value="AAA_21"/>
    <property type="match status" value="2"/>
</dbReference>
<dbReference type="InterPro" id="IPR027417">
    <property type="entry name" value="P-loop_NTPase"/>
</dbReference>
<evidence type="ECO:0000313" key="3">
    <source>
        <dbReference type="Proteomes" id="UP000324233"/>
    </source>
</evidence>
<dbReference type="PANTHER" id="PTHR32182">
    <property type="entry name" value="DNA REPLICATION AND REPAIR PROTEIN RECF"/>
    <property type="match status" value="1"/>
</dbReference>
<dbReference type="GO" id="GO:0000731">
    <property type="term" value="P:DNA synthesis involved in DNA repair"/>
    <property type="evidence" value="ECO:0007669"/>
    <property type="project" value="TreeGrafter"/>
</dbReference>
<dbReference type="GO" id="GO:0006302">
    <property type="term" value="P:double-strand break repair"/>
    <property type="evidence" value="ECO:0007669"/>
    <property type="project" value="TreeGrafter"/>
</dbReference>
<dbReference type="InterPro" id="IPR003959">
    <property type="entry name" value="ATPase_AAA_core"/>
</dbReference>